<organism evidence="2 3">
    <name type="scientific">Pandoraea sputorum</name>
    <dbReference type="NCBI Taxonomy" id="93222"/>
    <lineage>
        <taxon>Bacteria</taxon>
        <taxon>Pseudomonadati</taxon>
        <taxon>Pseudomonadota</taxon>
        <taxon>Betaproteobacteria</taxon>
        <taxon>Burkholderiales</taxon>
        <taxon>Burkholderiaceae</taxon>
        <taxon>Pandoraea</taxon>
    </lineage>
</organism>
<evidence type="ECO:0000256" key="1">
    <source>
        <dbReference type="PROSITE-ProRule" id="PRU00339"/>
    </source>
</evidence>
<dbReference type="InterPro" id="IPR019734">
    <property type="entry name" value="TPR_rpt"/>
</dbReference>
<dbReference type="Proteomes" id="UP000335538">
    <property type="component" value="Unassembled WGS sequence"/>
</dbReference>
<reference evidence="2 3" key="1">
    <citation type="submission" date="2019-08" db="EMBL/GenBank/DDBJ databases">
        <authorList>
            <person name="Peeters C."/>
        </authorList>
    </citation>
    <scope>NUCLEOTIDE SEQUENCE [LARGE SCALE GENOMIC DNA]</scope>
    <source>
        <strain evidence="2 3">LMG 31121</strain>
    </source>
</reference>
<evidence type="ECO:0000313" key="2">
    <source>
        <dbReference type="EMBL" id="VVE85662.1"/>
    </source>
</evidence>
<proteinExistence type="predicted"/>
<sequence>MGARLSLAGNDELRQTLDATGDGHRFPVYLVNRDRLLLAAPVCLAHADECRDSGDLASAERAYRSAGDVFLRTGLDAQAAGAYCSVGDPLTKIGLYAKAAETYQRAGYLSPTGGPHGLYAKAAEAYRSAAKLCTGEPAANACLRAAHALEQLSDVGPAGGVELDAAKLMTITLTYLEAARHFEEAKLPLLAAQACLSGAAKLHLTPQKAAETFERAGDLFSENEDFTAAASAYKLAEKAYDGASLPKQASHMSGWAEACQEIANERYADTPTAP</sequence>
<evidence type="ECO:0000313" key="3">
    <source>
        <dbReference type="Proteomes" id="UP000335538"/>
    </source>
</evidence>
<protein>
    <submittedName>
        <fullName evidence="2">Uncharacterized protein</fullName>
    </submittedName>
</protein>
<accession>A0A5E5BKM6</accession>
<dbReference type="SUPFAM" id="SSF48452">
    <property type="entry name" value="TPR-like"/>
    <property type="match status" value="1"/>
</dbReference>
<dbReference type="EMBL" id="CABPSR010000031">
    <property type="protein sequence ID" value="VVE85662.1"/>
    <property type="molecule type" value="Genomic_DNA"/>
</dbReference>
<feature type="repeat" description="TPR" evidence="1">
    <location>
        <begin position="80"/>
        <end position="113"/>
    </location>
</feature>
<keyword evidence="1" id="KW-0802">TPR repeat</keyword>
<gene>
    <name evidence="2" type="ORF">PSP31121_05346</name>
</gene>
<dbReference type="AlphaFoldDB" id="A0A5E5BKM6"/>
<dbReference type="RefSeq" id="WP_150811417.1">
    <property type="nucleotide sequence ID" value="NZ_CABPSR010000031.1"/>
</dbReference>
<dbReference type="PROSITE" id="PS50005">
    <property type="entry name" value="TPR"/>
    <property type="match status" value="1"/>
</dbReference>
<dbReference type="InterPro" id="IPR011990">
    <property type="entry name" value="TPR-like_helical_dom_sf"/>
</dbReference>
<dbReference type="Gene3D" id="1.25.40.10">
    <property type="entry name" value="Tetratricopeptide repeat domain"/>
    <property type="match status" value="1"/>
</dbReference>
<name>A0A5E5BKM6_9BURK</name>